<reference evidence="2" key="1">
    <citation type="submission" date="2020-05" db="EMBL/GenBank/DDBJ databases">
        <title>Mycena genomes resolve the evolution of fungal bioluminescence.</title>
        <authorList>
            <person name="Tsai I.J."/>
        </authorList>
    </citation>
    <scope>NUCLEOTIDE SEQUENCE</scope>
    <source>
        <strain evidence="2">CCC161011</strain>
    </source>
</reference>
<evidence type="ECO:0000256" key="1">
    <source>
        <dbReference type="SAM" id="MobiDB-lite"/>
    </source>
</evidence>
<name>A0A8H7D5E3_9AGAR</name>
<sequence length="447" mass="51021">MYNGAYPPSAGPNDPIPIQSIPPEQWHLFLQYQQQFRPQQPSQQLPTPPPNPPLPLLLHPAPSAQPPIDPTLLNNSTEERFKRLEAEIESLKAESAQSANSSKSRSKDKKRRKNGKAPEYLLKDKQGLNDKQAETRKQLMRKVKSELMSLTGMKKQDDDSDSGSDEAEASSSTATESRPLLTFSFDKPVNHPNNLQILERAANLIWKEQSDPKLPTFSLPHPDVKFTLADCIAFGKTNLRSWTRSWKAQNDATLAAKKAEQESKNRRVMRQREIKSKRLSVVQKYEEEYGYNPACVLETDLMTEEHSELDTEDEAKKLTHRKMLKSKVKIDSDEDDVAIWEVVRPDFQSKSLIKLKKRLDGFAKEKKLEKKKRSRALTHRVDLGKTNPKIPHQTLYPFMVAKCWYLENIHDNEENAGLLDLYAEDPEGWNVVDLGNDADDEGEDLSD</sequence>
<dbReference type="OrthoDB" id="3023497at2759"/>
<protein>
    <submittedName>
        <fullName evidence="2">Uncharacterized protein</fullName>
    </submittedName>
</protein>
<feature type="compositionally biased region" description="Acidic residues" evidence="1">
    <location>
        <begin position="158"/>
        <end position="168"/>
    </location>
</feature>
<feature type="compositionally biased region" description="Basic residues" evidence="1">
    <location>
        <begin position="104"/>
        <end position="115"/>
    </location>
</feature>
<gene>
    <name evidence="2" type="ORF">MVEN_00679500</name>
</gene>
<dbReference type="EMBL" id="JACAZI010000005">
    <property type="protein sequence ID" value="KAF7359561.1"/>
    <property type="molecule type" value="Genomic_DNA"/>
</dbReference>
<dbReference type="Proteomes" id="UP000620124">
    <property type="component" value="Unassembled WGS sequence"/>
</dbReference>
<evidence type="ECO:0000313" key="2">
    <source>
        <dbReference type="EMBL" id="KAF7359561.1"/>
    </source>
</evidence>
<feature type="compositionally biased region" description="Basic and acidic residues" evidence="1">
    <location>
        <begin position="77"/>
        <end position="92"/>
    </location>
</feature>
<comment type="caution">
    <text evidence="2">The sequence shown here is derived from an EMBL/GenBank/DDBJ whole genome shotgun (WGS) entry which is preliminary data.</text>
</comment>
<feature type="compositionally biased region" description="Pro residues" evidence="1">
    <location>
        <begin position="46"/>
        <end position="55"/>
    </location>
</feature>
<dbReference type="AlphaFoldDB" id="A0A8H7D5E3"/>
<evidence type="ECO:0000313" key="3">
    <source>
        <dbReference type="Proteomes" id="UP000620124"/>
    </source>
</evidence>
<feature type="compositionally biased region" description="Low complexity" evidence="1">
    <location>
        <begin position="28"/>
        <end position="45"/>
    </location>
</feature>
<feature type="compositionally biased region" description="Low complexity" evidence="1">
    <location>
        <begin position="93"/>
        <end position="103"/>
    </location>
</feature>
<feature type="region of interest" description="Disordered" evidence="1">
    <location>
        <begin position="1"/>
        <end position="132"/>
    </location>
</feature>
<feature type="compositionally biased region" description="Basic and acidic residues" evidence="1">
    <location>
        <begin position="121"/>
        <end position="132"/>
    </location>
</feature>
<proteinExistence type="predicted"/>
<organism evidence="2 3">
    <name type="scientific">Mycena venus</name>
    <dbReference type="NCBI Taxonomy" id="2733690"/>
    <lineage>
        <taxon>Eukaryota</taxon>
        <taxon>Fungi</taxon>
        <taxon>Dikarya</taxon>
        <taxon>Basidiomycota</taxon>
        <taxon>Agaricomycotina</taxon>
        <taxon>Agaricomycetes</taxon>
        <taxon>Agaricomycetidae</taxon>
        <taxon>Agaricales</taxon>
        <taxon>Marasmiineae</taxon>
        <taxon>Mycenaceae</taxon>
        <taxon>Mycena</taxon>
    </lineage>
</organism>
<accession>A0A8H7D5E3</accession>
<keyword evidence="3" id="KW-1185">Reference proteome</keyword>
<feature type="region of interest" description="Disordered" evidence="1">
    <location>
        <begin position="147"/>
        <end position="176"/>
    </location>
</feature>